<feature type="region of interest" description="Disordered" evidence="2">
    <location>
        <begin position="165"/>
        <end position="392"/>
    </location>
</feature>
<proteinExistence type="predicted"/>
<dbReference type="InterPro" id="IPR002483">
    <property type="entry name" value="PWI_dom"/>
</dbReference>
<feature type="compositionally biased region" description="Basic and acidic residues" evidence="2">
    <location>
        <begin position="168"/>
        <end position="233"/>
    </location>
</feature>
<feature type="compositionally biased region" description="Low complexity" evidence="2">
    <location>
        <begin position="357"/>
        <end position="367"/>
    </location>
</feature>
<evidence type="ECO:0000313" key="4">
    <source>
        <dbReference type="EMBL" id="KAF9547237.1"/>
    </source>
</evidence>
<dbReference type="GO" id="GO:0048024">
    <property type="term" value="P:regulation of mRNA splicing, via spliceosome"/>
    <property type="evidence" value="ECO:0007669"/>
    <property type="project" value="TreeGrafter"/>
</dbReference>
<dbReference type="InterPro" id="IPR052225">
    <property type="entry name" value="Ser/Arg_repetitive_matrix"/>
</dbReference>
<dbReference type="GO" id="GO:0005681">
    <property type="term" value="C:spliceosomal complex"/>
    <property type="evidence" value="ECO:0007669"/>
    <property type="project" value="TreeGrafter"/>
</dbReference>
<name>A0A9P6K508_9FUNG</name>
<sequence length="427" mass="48925">MGDAGFFKGTSAGQDTRFSDKHKKMLKSMNFPPEFSQKVDMKKVNMKVIKDWMEERVIQLLGIEDEVVVEYAIGMLEEPSPDPKSMQINLQGFLDKNTQVFVLELWKLLISAQTSLGGIPQQFLDITKAEILKTKQAKEDALARIREQEGKERAIAAELRQKAQAIREASRPKALDVAKDPTVTRRDPDSKPSPVQDDRKSHEERRSREFDKEREREREKEGERARARSRSRDAGGYGGGRRHDAKRQDRYRERSRDRDHRDYYRRDDDYYRGAGSRRRSNSRSREHTRERGGRSQRDDYGGRSKDRSQDRDRDRNGRRSGDLGADSSKRRRMRSQSRSRSRSGSRTIRKDTRSRSRTPPSATTSSAKGNGESKAAPTETAAAAAAAPVDPKILENQLREKLLRERVLQSVKNKRTSTDAGSSQDQT</sequence>
<accession>A0A9P6K508</accession>
<feature type="compositionally biased region" description="Basic residues" evidence="2">
    <location>
        <begin position="329"/>
        <end position="343"/>
    </location>
</feature>
<dbReference type="Proteomes" id="UP000723463">
    <property type="component" value="Unassembled WGS sequence"/>
</dbReference>
<keyword evidence="5" id="KW-1185">Reference proteome</keyword>
<dbReference type="Pfam" id="PF01480">
    <property type="entry name" value="PWI"/>
    <property type="match status" value="1"/>
</dbReference>
<feature type="compositionally biased region" description="Polar residues" evidence="2">
    <location>
        <begin position="418"/>
        <end position="427"/>
    </location>
</feature>
<feature type="compositionally biased region" description="Basic and acidic residues" evidence="2">
    <location>
        <begin position="246"/>
        <end position="271"/>
    </location>
</feature>
<keyword evidence="1" id="KW-0507">mRNA processing</keyword>
<dbReference type="SMART" id="SM00311">
    <property type="entry name" value="PWI"/>
    <property type="match status" value="1"/>
</dbReference>
<dbReference type="PANTHER" id="PTHR23148:SF0">
    <property type="entry name" value="SERINE_ARGININE REPETITIVE MATRIX PROTEIN 1"/>
    <property type="match status" value="1"/>
</dbReference>
<feature type="compositionally biased region" description="Low complexity" evidence="2">
    <location>
        <begin position="375"/>
        <end position="388"/>
    </location>
</feature>
<organism evidence="4 5">
    <name type="scientific">Mortierella hygrophila</name>
    <dbReference type="NCBI Taxonomy" id="979708"/>
    <lineage>
        <taxon>Eukaryota</taxon>
        <taxon>Fungi</taxon>
        <taxon>Fungi incertae sedis</taxon>
        <taxon>Mucoromycota</taxon>
        <taxon>Mortierellomycotina</taxon>
        <taxon>Mortierellomycetes</taxon>
        <taxon>Mortierellales</taxon>
        <taxon>Mortierellaceae</taxon>
        <taxon>Mortierella</taxon>
    </lineage>
</organism>
<gene>
    <name evidence="4" type="ORF">EC957_008749</name>
</gene>
<evidence type="ECO:0000256" key="2">
    <source>
        <dbReference type="SAM" id="MobiDB-lite"/>
    </source>
</evidence>
<evidence type="ECO:0000256" key="1">
    <source>
        <dbReference type="ARBA" id="ARBA00022664"/>
    </source>
</evidence>
<feature type="region of interest" description="Disordered" evidence="2">
    <location>
        <begin position="408"/>
        <end position="427"/>
    </location>
</feature>
<dbReference type="EMBL" id="JAAAXW010000045">
    <property type="protein sequence ID" value="KAF9547237.1"/>
    <property type="molecule type" value="Genomic_DNA"/>
</dbReference>
<reference evidence="4" key="1">
    <citation type="journal article" date="2020" name="Fungal Divers.">
        <title>Resolving the Mortierellaceae phylogeny through synthesis of multi-gene phylogenetics and phylogenomics.</title>
        <authorList>
            <person name="Vandepol N."/>
            <person name="Liber J."/>
            <person name="Desiro A."/>
            <person name="Na H."/>
            <person name="Kennedy M."/>
            <person name="Barry K."/>
            <person name="Grigoriev I.V."/>
            <person name="Miller A.N."/>
            <person name="O'Donnell K."/>
            <person name="Stajich J.E."/>
            <person name="Bonito G."/>
        </authorList>
    </citation>
    <scope>NUCLEOTIDE SEQUENCE</scope>
    <source>
        <strain evidence="4">NRRL 2591</strain>
    </source>
</reference>
<dbReference type="GO" id="GO:0003723">
    <property type="term" value="F:RNA binding"/>
    <property type="evidence" value="ECO:0007669"/>
    <property type="project" value="TreeGrafter"/>
</dbReference>
<dbReference type="InterPro" id="IPR036483">
    <property type="entry name" value="PWI_dom_sf"/>
</dbReference>
<feature type="compositionally biased region" description="Basic and acidic residues" evidence="2">
    <location>
        <begin position="283"/>
        <end position="321"/>
    </location>
</feature>
<protein>
    <recommendedName>
        <fullName evidence="3">PWI domain-containing protein</fullName>
    </recommendedName>
</protein>
<dbReference type="PANTHER" id="PTHR23148">
    <property type="entry name" value="SERINE/ARGININE REGULATED NUCLEAR MATRIX PROTEIN"/>
    <property type="match status" value="1"/>
</dbReference>
<dbReference type="GO" id="GO:0006397">
    <property type="term" value="P:mRNA processing"/>
    <property type="evidence" value="ECO:0007669"/>
    <property type="project" value="UniProtKB-KW"/>
</dbReference>
<feature type="domain" description="PWI" evidence="3">
    <location>
        <begin position="28"/>
        <end position="126"/>
    </location>
</feature>
<dbReference type="PROSITE" id="PS51025">
    <property type="entry name" value="PWI"/>
    <property type="match status" value="1"/>
</dbReference>
<evidence type="ECO:0000259" key="3">
    <source>
        <dbReference type="PROSITE" id="PS51025"/>
    </source>
</evidence>
<comment type="caution">
    <text evidence="4">The sequence shown here is derived from an EMBL/GenBank/DDBJ whole genome shotgun (WGS) entry which is preliminary data.</text>
</comment>
<dbReference type="SUPFAM" id="SSF101233">
    <property type="entry name" value="PWI domain"/>
    <property type="match status" value="1"/>
</dbReference>
<dbReference type="AlphaFoldDB" id="A0A9P6K508"/>
<dbReference type="Gene3D" id="1.20.1390.10">
    <property type="entry name" value="PWI domain"/>
    <property type="match status" value="1"/>
</dbReference>
<evidence type="ECO:0000313" key="5">
    <source>
        <dbReference type="Proteomes" id="UP000723463"/>
    </source>
</evidence>